<evidence type="ECO:0000256" key="1">
    <source>
        <dbReference type="SAM" id="MobiDB-lite"/>
    </source>
</evidence>
<organism evidence="3 4">
    <name type="scientific">Prosthecobacter fluviatilis</name>
    <dbReference type="NCBI Taxonomy" id="445931"/>
    <lineage>
        <taxon>Bacteria</taxon>
        <taxon>Pseudomonadati</taxon>
        <taxon>Verrucomicrobiota</taxon>
        <taxon>Verrucomicrobiia</taxon>
        <taxon>Verrucomicrobiales</taxon>
        <taxon>Verrucomicrobiaceae</taxon>
        <taxon>Prosthecobacter</taxon>
    </lineage>
</organism>
<feature type="transmembrane region" description="Helical" evidence="2">
    <location>
        <begin position="30"/>
        <end position="53"/>
    </location>
</feature>
<reference evidence="4" key="1">
    <citation type="journal article" date="2019" name="Int. J. Syst. Evol. Microbiol.">
        <title>The Global Catalogue of Microorganisms (GCM) 10K type strain sequencing project: providing services to taxonomists for standard genome sequencing and annotation.</title>
        <authorList>
            <consortium name="The Broad Institute Genomics Platform"/>
            <consortium name="The Broad Institute Genome Sequencing Center for Infectious Disease"/>
            <person name="Wu L."/>
            <person name="Ma J."/>
        </authorList>
    </citation>
    <scope>NUCLEOTIDE SEQUENCE [LARGE SCALE GENOMIC DNA]</scope>
    <source>
        <strain evidence="4">CGMCC 4.1469</strain>
    </source>
</reference>
<keyword evidence="4" id="KW-1185">Reference proteome</keyword>
<dbReference type="InterPro" id="IPR012902">
    <property type="entry name" value="N_methyl_site"/>
</dbReference>
<evidence type="ECO:0000313" key="4">
    <source>
        <dbReference type="Proteomes" id="UP001596052"/>
    </source>
</evidence>
<gene>
    <name evidence="3" type="ORF">ACFQDI_04625</name>
</gene>
<dbReference type="NCBIfam" id="TIGR02532">
    <property type="entry name" value="IV_pilin_GFxxxE"/>
    <property type="match status" value="1"/>
</dbReference>
<keyword evidence="2" id="KW-1133">Transmembrane helix</keyword>
<keyword evidence="2" id="KW-0812">Transmembrane</keyword>
<dbReference type="InterPro" id="IPR045584">
    <property type="entry name" value="Pilin-like"/>
</dbReference>
<sequence length="235" mass="26071">MKSCHDVGESLTACQGGLIRQRAEACARGFTLVEIVIALTIVAVLAAASMPMLKGFQEERVAREPVTALLKLAREARLRAMQEKRPYQVAFHATGFTASRYFNPYLQLEQLNEFLESGEEAPAVQSTMQEGEKTDIDSGGGSNKTTDLPIAPPPPKYDEHWSEEYKLPQEVKYTIQHWYDAEPTTIEGEAVKLWVFQPSGVCQPLKVHVEGPASTFDVEFAALTADIVKETVDLR</sequence>
<dbReference type="Pfam" id="PF07963">
    <property type="entry name" value="N_methyl"/>
    <property type="match status" value="1"/>
</dbReference>
<keyword evidence="2" id="KW-0472">Membrane</keyword>
<dbReference type="Gene3D" id="3.30.700.10">
    <property type="entry name" value="Glycoprotein, Type 4 Pilin"/>
    <property type="match status" value="1"/>
</dbReference>
<dbReference type="RefSeq" id="WP_377163898.1">
    <property type="nucleotide sequence ID" value="NZ_JBHSMQ010000001.1"/>
</dbReference>
<evidence type="ECO:0000313" key="3">
    <source>
        <dbReference type="EMBL" id="MFC5454135.1"/>
    </source>
</evidence>
<comment type="caution">
    <text evidence="3">The sequence shown here is derived from an EMBL/GenBank/DDBJ whole genome shotgun (WGS) entry which is preliminary data.</text>
</comment>
<evidence type="ECO:0000256" key="2">
    <source>
        <dbReference type="SAM" id="Phobius"/>
    </source>
</evidence>
<dbReference type="EMBL" id="JBHSMQ010000001">
    <property type="protein sequence ID" value="MFC5454135.1"/>
    <property type="molecule type" value="Genomic_DNA"/>
</dbReference>
<accession>A0ABW0KLL7</accession>
<dbReference type="SUPFAM" id="SSF54523">
    <property type="entry name" value="Pili subunits"/>
    <property type="match status" value="1"/>
</dbReference>
<dbReference type="PROSITE" id="PS00409">
    <property type="entry name" value="PROKAR_NTER_METHYL"/>
    <property type="match status" value="1"/>
</dbReference>
<feature type="region of interest" description="Disordered" evidence="1">
    <location>
        <begin position="119"/>
        <end position="159"/>
    </location>
</feature>
<dbReference type="Proteomes" id="UP001596052">
    <property type="component" value="Unassembled WGS sequence"/>
</dbReference>
<proteinExistence type="predicted"/>
<protein>
    <submittedName>
        <fullName evidence="3">Tfp pilus assembly protein FimT/FimU</fullName>
    </submittedName>
</protein>
<name>A0ABW0KLL7_9BACT</name>